<protein>
    <submittedName>
        <fullName evidence="1">Uncharacterized protein</fullName>
    </submittedName>
</protein>
<organism evidence="1 2">
    <name type="scientific">Candidatus Methanoperedens nitratireducens</name>
    <dbReference type="NCBI Taxonomy" id="1392998"/>
    <lineage>
        <taxon>Archaea</taxon>
        <taxon>Methanobacteriati</taxon>
        <taxon>Methanobacteriota</taxon>
        <taxon>Stenosarchaea group</taxon>
        <taxon>Methanomicrobia</taxon>
        <taxon>Methanosarcinales</taxon>
        <taxon>ANME-2 cluster</taxon>
        <taxon>Candidatus Methanoperedentaceae</taxon>
        <taxon>Candidatus Methanoperedens</taxon>
    </lineage>
</organism>
<evidence type="ECO:0000313" key="1">
    <source>
        <dbReference type="EMBL" id="KPQ41567.1"/>
    </source>
</evidence>
<evidence type="ECO:0000313" key="2">
    <source>
        <dbReference type="Proteomes" id="UP000050360"/>
    </source>
</evidence>
<reference evidence="1 2" key="1">
    <citation type="submission" date="2015-09" db="EMBL/GenBank/DDBJ databases">
        <title>A metagenomics-based metabolic model of nitrate-dependent anaerobic oxidation of methane by Methanoperedens-like archaea.</title>
        <authorList>
            <person name="Arshad A."/>
            <person name="Speth D.R."/>
            <person name="De Graaf R.M."/>
            <person name="Op Den Camp H.J."/>
            <person name="Jetten M.S."/>
            <person name="Welte C.U."/>
        </authorList>
    </citation>
    <scope>NUCLEOTIDE SEQUENCE [LARGE SCALE GENOMIC DNA]</scope>
</reference>
<name>A0A0P8C4M7_9EURY</name>
<comment type="caution">
    <text evidence="1">The sequence shown here is derived from an EMBL/GenBank/DDBJ whole genome shotgun (WGS) entry which is preliminary data.</text>
</comment>
<dbReference type="EMBL" id="LKCM01000336">
    <property type="protein sequence ID" value="KPQ41567.1"/>
    <property type="molecule type" value="Genomic_DNA"/>
</dbReference>
<accession>A0A0P8C4M7</accession>
<dbReference type="Proteomes" id="UP000050360">
    <property type="component" value="Unassembled WGS sequence"/>
</dbReference>
<gene>
    <name evidence="1" type="ORF">MPEBLZ_03882</name>
</gene>
<dbReference type="AlphaFoldDB" id="A0A0P8C4M7"/>
<sequence length="197" mass="21975">MNIKIIVTIILLILALGIGLALDQGNSNARPEWVHNVQWQGDRPDNAGEIEELLFLEIAPYKTEYELVNISTNGDKNKMDIKVTATTLDSEIPDIYDFVFEENDLLMTGYLLEAIPAAYRNDAIGIALTDRDLATSVSVSNPGVPSVKRILPKTSEKFYMPKTLLSVSWRGISALVDPDERKVVQVWKEGTNTNIKQ</sequence>
<proteinExistence type="predicted"/>